<keyword evidence="2" id="KW-1133">Transmembrane helix</keyword>
<name>A0ABV6RIW6_9MICO</name>
<proteinExistence type="predicted"/>
<feature type="region of interest" description="Disordered" evidence="1">
    <location>
        <begin position="63"/>
        <end position="86"/>
    </location>
</feature>
<keyword evidence="4" id="KW-1185">Reference proteome</keyword>
<keyword evidence="2" id="KW-0812">Transmembrane</keyword>
<accession>A0ABV6RIW6</accession>
<evidence type="ECO:0000256" key="2">
    <source>
        <dbReference type="SAM" id="Phobius"/>
    </source>
</evidence>
<feature type="compositionally biased region" description="Basic and acidic residues" evidence="1">
    <location>
        <begin position="75"/>
        <end position="86"/>
    </location>
</feature>
<protein>
    <recommendedName>
        <fullName evidence="5">Permease</fullName>
    </recommendedName>
</protein>
<feature type="transmembrane region" description="Helical" evidence="2">
    <location>
        <begin position="12"/>
        <end position="33"/>
    </location>
</feature>
<dbReference type="RefSeq" id="WP_376982888.1">
    <property type="nucleotide sequence ID" value="NZ_JBHLSV010000031.1"/>
</dbReference>
<evidence type="ECO:0000313" key="4">
    <source>
        <dbReference type="Proteomes" id="UP001589793"/>
    </source>
</evidence>
<gene>
    <name evidence="3" type="ORF">ACFFF6_18030</name>
</gene>
<sequence>MPRRPRSLAQRIRDQIGFSLVTLLVVFMLLKLVGLKATIPGFVLSLVITIGLNVALSYYADHKASRPVPPPRGGGDIRWRDDDARR</sequence>
<dbReference type="EMBL" id="JBHLSV010000031">
    <property type="protein sequence ID" value="MFC0675853.1"/>
    <property type="molecule type" value="Genomic_DNA"/>
</dbReference>
<evidence type="ECO:0000256" key="1">
    <source>
        <dbReference type="SAM" id="MobiDB-lite"/>
    </source>
</evidence>
<comment type="caution">
    <text evidence="3">The sequence shown here is derived from an EMBL/GenBank/DDBJ whole genome shotgun (WGS) entry which is preliminary data.</text>
</comment>
<dbReference type="Proteomes" id="UP001589793">
    <property type="component" value="Unassembled WGS sequence"/>
</dbReference>
<reference evidence="3 4" key="1">
    <citation type="submission" date="2024-09" db="EMBL/GenBank/DDBJ databases">
        <authorList>
            <person name="Sun Q."/>
            <person name="Mori K."/>
        </authorList>
    </citation>
    <scope>NUCLEOTIDE SEQUENCE [LARGE SCALE GENOMIC DNA]</scope>
    <source>
        <strain evidence="3 4">CICC 10874</strain>
    </source>
</reference>
<feature type="transmembrane region" description="Helical" evidence="2">
    <location>
        <begin position="39"/>
        <end position="60"/>
    </location>
</feature>
<keyword evidence="2" id="KW-0472">Membrane</keyword>
<evidence type="ECO:0000313" key="3">
    <source>
        <dbReference type="EMBL" id="MFC0675853.1"/>
    </source>
</evidence>
<evidence type="ECO:0008006" key="5">
    <source>
        <dbReference type="Google" id="ProtNLM"/>
    </source>
</evidence>
<organism evidence="3 4">
    <name type="scientific">Brachybacterium hainanense</name>
    <dbReference type="NCBI Taxonomy" id="1541174"/>
    <lineage>
        <taxon>Bacteria</taxon>
        <taxon>Bacillati</taxon>
        <taxon>Actinomycetota</taxon>
        <taxon>Actinomycetes</taxon>
        <taxon>Micrococcales</taxon>
        <taxon>Dermabacteraceae</taxon>
        <taxon>Brachybacterium</taxon>
    </lineage>
</organism>